<evidence type="ECO:0000313" key="3">
    <source>
        <dbReference type="Proteomes" id="UP001206895"/>
    </source>
</evidence>
<gene>
    <name evidence="2" type="ORF">LX13_000229</name>
</gene>
<keyword evidence="1" id="KW-0812">Transmembrane</keyword>
<keyword evidence="1" id="KW-1133">Transmembrane helix</keyword>
<dbReference type="Proteomes" id="UP001206895">
    <property type="component" value="Unassembled WGS sequence"/>
</dbReference>
<sequence>MNQTVALAVIIWAGAAGLWFLGRAVLGPATAPSTLPITMLWVAVTAWLATGLVAWVTGTPPARPTVFAGYAVTAAAIVPVGMTLAGRLRGRQADLVRAVVVALLAFLCYRSEAVFL</sequence>
<feature type="transmembrane region" description="Helical" evidence="1">
    <location>
        <begin position="38"/>
        <end position="56"/>
    </location>
</feature>
<feature type="transmembrane region" description="Helical" evidence="1">
    <location>
        <begin position="95"/>
        <end position="115"/>
    </location>
</feature>
<dbReference type="EMBL" id="JAMTCJ010000001">
    <property type="protein sequence ID" value="MCP2174422.1"/>
    <property type="molecule type" value="Genomic_DNA"/>
</dbReference>
<keyword evidence="1" id="KW-0472">Membrane</keyword>
<protein>
    <submittedName>
        <fullName evidence="2">Uncharacterized protein</fullName>
    </submittedName>
</protein>
<keyword evidence="3" id="KW-1185">Reference proteome</keyword>
<organism evidence="2 3">
    <name type="scientific">Williamsia maris</name>
    <dbReference type="NCBI Taxonomy" id="72806"/>
    <lineage>
        <taxon>Bacteria</taxon>
        <taxon>Bacillati</taxon>
        <taxon>Actinomycetota</taxon>
        <taxon>Actinomycetes</taxon>
        <taxon>Mycobacteriales</taxon>
        <taxon>Nocardiaceae</taxon>
        <taxon>Williamsia</taxon>
    </lineage>
</organism>
<accession>A0ABT1H8X4</accession>
<feature type="transmembrane region" description="Helical" evidence="1">
    <location>
        <begin position="68"/>
        <end position="88"/>
    </location>
</feature>
<dbReference type="RefSeq" id="WP_253659486.1">
    <property type="nucleotide sequence ID" value="NZ_BAAAJQ010000001.1"/>
</dbReference>
<reference evidence="2 3" key="1">
    <citation type="submission" date="2022-06" db="EMBL/GenBank/DDBJ databases">
        <title>Genomic Encyclopedia of Archaeal and Bacterial Type Strains, Phase II (KMG-II): from individual species to whole genera.</title>
        <authorList>
            <person name="Goeker M."/>
        </authorList>
    </citation>
    <scope>NUCLEOTIDE SEQUENCE [LARGE SCALE GENOMIC DNA]</scope>
    <source>
        <strain evidence="2 3">DSM 44693</strain>
    </source>
</reference>
<evidence type="ECO:0000256" key="1">
    <source>
        <dbReference type="SAM" id="Phobius"/>
    </source>
</evidence>
<feature type="transmembrane region" description="Helical" evidence="1">
    <location>
        <begin position="6"/>
        <end position="26"/>
    </location>
</feature>
<name>A0ABT1H8X4_9NOCA</name>
<comment type="caution">
    <text evidence="2">The sequence shown here is derived from an EMBL/GenBank/DDBJ whole genome shotgun (WGS) entry which is preliminary data.</text>
</comment>
<evidence type="ECO:0000313" key="2">
    <source>
        <dbReference type="EMBL" id="MCP2174422.1"/>
    </source>
</evidence>
<proteinExistence type="predicted"/>